<evidence type="ECO:0000259" key="4">
    <source>
        <dbReference type="PROSITE" id="PS50043"/>
    </source>
</evidence>
<dbReference type="InterPro" id="IPR011990">
    <property type="entry name" value="TPR-like_helical_dom_sf"/>
</dbReference>
<protein>
    <submittedName>
        <fullName evidence="5">LuxR family transcriptional regulator</fullName>
    </submittedName>
</protein>
<dbReference type="PRINTS" id="PR00038">
    <property type="entry name" value="HTHLUXR"/>
</dbReference>
<dbReference type="GO" id="GO:0006355">
    <property type="term" value="P:regulation of DNA-templated transcription"/>
    <property type="evidence" value="ECO:0007669"/>
    <property type="project" value="InterPro"/>
</dbReference>
<dbReference type="InterPro" id="IPR041617">
    <property type="entry name" value="TPR_MalT"/>
</dbReference>
<dbReference type="SUPFAM" id="SSF52540">
    <property type="entry name" value="P-loop containing nucleoside triphosphate hydrolases"/>
    <property type="match status" value="1"/>
</dbReference>
<dbReference type="CDD" id="cd06170">
    <property type="entry name" value="LuxR_C_like"/>
    <property type="match status" value="1"/>
</dbReference>
<dbReference type="SUPFAM" id="SSF46894">
    <property type="entry name" value="C-terminal effector domain of the bipartite response regulators"/>
    <property type="match status" value="1"/>
</dbReference>
<evidence type="ECO:0000313" key="5">
    <source>
        <dbReference type="EMBL" id="AQV93733.1"/>
    </source>
</evidence>
<dbReference type="InterPro" id="IPR041664">
    <property type="entry name" value="AAA_16"/>
</dbReference>
<dbReference type="Gene3D" id="1.25.40.10">
    <property type="entry name" value="Tetratricopeptide repeat domain"/>
    <property type="match status" value="1"/>
</dbReference>
<accession>A0A1U9UM72</accession>
<dbReference type="InterPro" id="IPR036388">
    <property type="entry name" value="WH-like_DNA-bd_sf"/>
</dbReference>
<dbReference type="AlphaFoldDB" id="A0A1U9UM72"/>
<dbReference type="InterPro" id="IPR000792">
    <property type="entry name" value="Tscrpt_reg_LuxR_C"/>
</dbReference>
<dbReference type="InterPro" id="IPR027417">
    <property type="entry name" value="P-loop_NTPase"/>
</dbReference>
<evidence type="ECO:0000256" key="1">
    <source>
        <dbReference type="ARBA" id="ARBA00023015"/>
    </source>
</evidence>
<evidence type="ECO:0000313" key="6">
    <source>
        <dbReference type="Proteomes" id="UP000189627"/>
    </source>
</evidence>
<dbReference type="Pfam" id="PF17874">
    <property type="entry name" value="TPR_MalT"/>
    <property type="match status" value="1"/>
</dbReference>
<reference evidence="6" key="1">
    <citation type="submission" date="2017-02" db="EMBL/GenBank/DDBJ databases">
        <title>Complete genome sequence of Cupriavidus necator strain NH9, a 3-chlorobenzoate degrader.</title>
        <authorList>
            <person name="Moriuchi R."/>
            <person name="Dohra H."/>
            <person name="Ogawa N."/>
        </authorList>
    </citation>
    <scope>NUCLEOTIDE SEQUENCE [LARGE SCALE GENOMIC DNA]</scope>
    <source>
        <strain evidence="6">NH9</strain>
    </source>
</reference>
<dbReference type="PANTHER" id="PTHR44688:SF16">
    <property type="entry name" value="DNA-BINDING TRANSCRIPTIONAL ACTIVATOR DEVR_DOSR"/>
    <property type="match status" value="1"/>
</dbReference>
<dbReference type="Pfam" id="PF00196">
    <property type="entry name" value="GerE"/>
    <property type="match status" value="1"/>
</dbReference>
<dbReference type="PANTHER" id="PTHR44688">
    <property type="entry name" value="DNA-BINDING TRANSCRIPTIONAL ACTIVATOR DEVR_DOSR"/>
    <property type="match status" value="1"/>
</dbReference>
<sequence length="924" mass="99389">MPPAGAAPAESARQSAAPATPAFAVTPTKLVPPRGARPLMPRDTLLARLAEARRQRCVVVQGPAGCAKTSTLAAWRQALLTLDFDVAWLSLAPEDNSVAAFFNGLVASLATVDPAIVRDAWVLMGRDGHQSAVEHWVITLVRAIGARRRELVLMLDDVHHLDDPGVVLALRWLLDYAPPQLHVVLASRTAPPVSLARLRTQGLLSTFGLPDLRFSAQESARFLQEQLGHVDARDAGRLHELTDGWAAGLQLFAIDLKGKRGGSYNPVQVRDAQTFASYFEREVLVRLTPEDLDLLTRMALCHRFCGALCATLLGRPDAAAEITARLAHLARDDLFIAQIGSDSHGEAWYRLHPLLREVLLGRLGGLPPGTQAAMHAAAWQWFNAHGDADEAVRHAVLAGDSAAAADMVHGRAHGLLARGELSQLAALVRQLPAEQIRARFGLLLVQAHLQMYAGDAEGLQDSLQRMQAQAGRLGPREHYALAILRGSMALLRDDSDAVANLLPTLQRVPAGADGFTLTGRGNILSWMHIYRGEYDQARRVIEDGAPCDGAPRGTLLGRCMGGMTHAVEGQVLVAERVLHDVLADAEQRGAACAGVACMAAALLGETLYELNDVKAAASLLDARIDVLVRISIPDTVLRALLALSCARWHAGDHAGALVCLDRLERYGQRHRVDRLVAGALSLRSRRLLEDGHVDAADDALLRLEALAARHAGAVRSTAWEVRVHADLARIGMCLHHNDFDGALARLEPLAALSEAGGRWSRVATLRMLMALAHQGRRDAAAARRQLVDALRIGHRHGLVRSLLDASPRVPAMLAALAGDDSLDPVLAFYAQRLADAAGPGACTSPAASQAPAAQLARLATLSEREQEVLGLLAQAMPNKKIARILNVSLDTVKWHLRNVYAKLEVTGRDEAVARLRDAGALPTP</sequence>
<keyword evidence="3" id="KW-0804">Transcription</keyword>
<dbReference type="Gene3D" id="3.40.50.300">
    <property type="entry name" value="P-loop containing nucleotide triphosphate hydrolases"/>
    <property type="match status" value="1"/>
</dbReference>
<dbReference type="GO" id="GO:0003677">
    <property type="term" value="F:DNA binding"/>
    <property type="evidence" value="ECO:0007669"/>
    <property type="project" value="UniProtKB-KW"/>
</dbReference>
<dbReference type="Gene3D" id="1.10.10.10">
    <property type="entry name" value="Winged helix-like DNA-binding domain superfamily/Winged helix DNA-binding domain"/>
    <property type="match status" value="1"/>
</dbReference>
<dbReference type="InterPro" id="IPR059106">
    <property type="entry name" value="WHD_MalT"/>
</dbReference>
<dbReference type="KEGG" id="cuh:BJN34_07480"/>
<organism evidence="5 6">
    <name type="scientific">Cupriavidus necator</name>
    <name type="common">Alcaligenes eutrophus</name>
    <name type="synonym">Ralstonia eutropha</name>
    <dbReference type="NCBI Taxonomy" id="106590"/>
    <lineage>
        <taxon>Bacteria</taxon>
        <taxon>Pseudomonadati</taxon>
        <taxon>Pseudomonadota</taxon>
        <taxon>Betaproteobacteria</taxon>
        <taxon>Burkholderiales</taxon>
        <taxon>Burkholderiaceae</taxon>
        <taxon>Cupriavidus</taxon>
    </lineage>
</organism>
<evidence type="ECO:0000256" key="2">
    <source>
        <dbReference type="ARBA" id="ARBA00023125"/>
    </source>
</evidence>
<name>A0A1U9UM72_CUPNE</name>
<dbReference type="Pfam" id="PF13191">
    <property type="entry name" value="AAA_16"/>
    <property type="match status" value="1"/>
</dbReference>
<gene>
    <name evidence="5" type="ORF">BJN34_07480</name>
</gene>
<dbReference type="EMBL" id="CP017757">
    <property type="protein sequence ID" value="AQV93733.1"/>
    <property type="molecule type" value="Genomic_DNA"/>
</dbReference>
<dbReference type="Pfam" id="PF25873">
    <property type="entry name" value="WHD_MalT"/>
    <property type="match status" value="1"/>
</dbReference>
<dbReference type="InterPro" id="IPR016032">
    <property type="entry name" value="Sig_transdc_resp-reg_C-effctor"/>
</dbReference>
<dbReference type="SMART" id="SM00421">
    <property type="entry name" value="HTH_LUXR"/>
    <property type="match status" value="1"/>
</dbReference>
<keyword evidence="1" id="KW-0805">Transcription regulation</keyword>
<evidence type="ECO:0000256" key="3">
    <source>
        <dbReference type="ARBA" id="ARBA00023163"/>
    </source>
</evidence>
<dbReference type="SUPFAM" id="SSF48452">
    <property type="entry name" value="TPR-like"/>
    <property type="match status" value="1"/>
</dbReference>
<dbReference type="PROSITE" id="PS50043">
    <property type="entry name" value="HTH_LUXR_2"/>
    <property type="match status" value="1"/>
</dbReference>
<dbReference type="Proteomes" id="UP000189627">
    <property type="component" value="Chromosome 1"/>
</dbReference>
<dbReference type="RefSeq" id="WP_078196057.1">
    <property type="nucleotide sequence ID" value="NZ_CP017757.2"/>
</dbReference>
<dbReference type="OrthoDB" id="134985at2"/>
<keyword evidence="2" id="KW-0238">DNA-binding</keyword>
<feature type="domain" description="HTH luxR-type" evidence="4">
    <location>
        <begin position="854"/>
        <end position="919"/>
    </location>
</feature>
<proteinExistence type="predicted"/>